<accession>A0A069ZZU4</accession>
<dbReference type="EMBL" id="CP007217">
    <property type="protein sequence ID" value="AJR10349.1"/>
    <property type="molecule type" value="Genomic_DNA"/>
</dbReference>
<dbReference type="AlphaFoldDB" id="A0A069ZZU4"/>
<name>A0A069ZZU4_CHLMR</name>
<gene>
    <name evidence="2" type="ORF">BD36_01410</name>
</gene>
<reference evidence="2 3" key="1">
    <citation type="submission" date="2014-02" db="EMBL/GenBank/DDBJ databases">
        <authorList>
            <person name="Chen C."/>
            <person name="Conrad T.A."/>
            <person name="Zhou Z."/>
            <person name="Lai Z."/>
            <person name="Zhong G."/>
        </authorList>
    </citation>
    <scope>NUCLEOTIDE SEQUENCE [LARGE SCALE GENOMIC DNA]</scope>
    <source>
        <strain evidence="2 3">Nigg3-28</strain>
    </source>
</reference>
<evidence type="ECO:0000313" key="3">
    <source>
        <dbReference type="Proteomes" id="UP000260363"/>
    </source>
</evidence>
<organism evidence="2 3">
    <name type="scientific">Chlamydia muridarum</name>
    <dbReference type="NCBI Taxonomy" id="83560"/>
    <lineage>
        <taxon>Bacteria</taxon>
        <taxon>Pseudomonadati</taxon>
        <taxon>Chlamydiota</taxon>
        <taxon>Chlamydiia</taxon>
        <taxon>Chlamydiales</taxon>
        <taxon>Chlamydiaceae</taxon>
        <taxon>Chlamydia/Chlamydophila group</taxon>
        <taxon>Chlamydia</taxon>
    </lineage>
</organism>
<keyword evidence="1" id="KW-1133">Transmembrane helix</keyword>
<evidence type="ECO:0000313" key="2">
    <source>
        <dbReference type="EMBL" id="AJR10349.1"/>
    </source>
</evidence>
<keyword evidence="1" id="KW-0472">Membrane</keyword>
<proteinExistence type="predicted"/>
<dbReference type="KEGG" id="cmm:NC80_01300"/>
<evidence type="ECO:0000256" key="1">
    <source>
        <dbReference type="SAM" id="Phobius"/>
    </source>
</evidence>
<protein>
    <submittedName>
        <fullName evidence="2">Uncharacterized protein</fullName>
    </submittedName>
</protein>
<dbReference type="GeneID" id="1246429"/>
<dbReference type="KEGG" id="cmg:NC81_01315"/>
<dbReference type="PATRIC" id="fig|83560.10.peg.266"/>
<keyword evidence="1" id="KW-0812">Transmembrane</keyword>
<dbReference type="KEGG" id="cmx:DNC_01315"/>
<sequence>MVSPSYPSAKTISASLHESPQQLLVQKRNRWSFLQKVVRIALAVLVVIMTLGLILFFYTFSEITTFPWCCRKHLLPKEDIIYPLASPSPSLQHLPSIHEEKAPAPKTPELLKAKPYISTYPLLESINTKESLVPIISEKVVLEFFEEISTRKRIQS</sequence>
<dbReference type="Proteomes" id="UP000260363">
    <property type="component" value="Chromosome"/>
</dbReference>
<feature type="transmembrane region" description="Helical" evidence="1">
    <location>
        <begin position="37"/>
        <end position="60"/>
    </location>
</feature>
<dbReference type="RefSeq" id="WP_010229966.1">
    <property type="nucleotide sequence ID" value="NZ_CP007217.1"/>
</dbReference>